<dbReference type="GO" id="GO:0016810">
    <property type="term" value="F:hydrolase activity, acting on carbon-nitrogen (but not peptide) bonds"/>
    <property type="evidence" value="ECO:0007669"/>
    <property type="project" value="InterPro"/>
</dbReference>
<reference evidence="2 3" key="1">
    <citation type="submission" date="2019-02" db="EMBL/GenBank/DDBJ databases">
        <title>Aquabacterium sp. strain KMB7.</title>
        <authorList>
            <person name="Chen W.-M."/>
        </authorList>
    </citation>
    <scope>NUCLEOTIDE SEQUENCE [LARGE SCALE GENOMIC DNA]</scope>
    <source>
        <strain evidence="2 3">KMB7</strain>
    </source>
</reference>
<proteinExistence type="predicted"/>
<dbReference type="Pfam" id="PF01522">
    <property type="entry name" value="Polysacc_deac_1"/>
    <property type="match status" value="1"/>
</dbReference>
<dbReference type="Proteomes" id="UP000292120">
    <property type="component" value="Unassembled WGS sequence"/>
</dbReference>
<evidence type="ECO:0000259" key="1">
    <source>
        <dbReference type="PROSITE" id="PS51677"/>
    </source>
</evidence>
<comment type="caution">
    <text evidence="2">The sequence shown here is derived from an EMBL/GenBank/DDBJ whole genome shotgun (WGS) entry which is preliminary data.</text>
</comment>
<organism evidence="2 3">
    <name type="scientific">Aquabacterium lacunae</name>
    <dbReference type="NCBI Taxonomy" id="2528630"/>
    <lineage>
        <taxon>Bacteria</taxon>
        <taxon>Pseudomonadati</taxon>
        <taxon>Pseudomonadota</taxon>
        <taxon>Betaproteobacteria</taxon>
        <taxon>Burkholderiales</taxon>
        <taxon>Aquabacterium</taxon>
    </lineage>
</organism>
<dbReference type="InterPro" id="IPR050248">
    <property type="entry name" value="Polysacc_deacetylase_ArnD"/>
</dbReference>
<dbReference type="InterPro" id="IPR002509">
    <property type="entry name" value="NODB_dom"/>
</dbReference>
<dbReference type="PANTHER" id="PTHR10587:SF137">
    <property type="entry name" value="4-DEOXY-4-FORMAMIDO-L-ARABINOSE-PHOSPHOUNDECAPRENOL DEFORMYLASE ARND-RELATED"/>
    <property type="match status" value="1"/>
</dbReference>
<dbReference type="CDD" id="cd10917">
    <property type="entry name" value="CE4_NodB_like_6s_7s"/>
    <property type="match status" value="1"/>
</dbReference>
<gene>
    <name evidence="2" type="ORF">EYS42_05380</name>
</gene>
<dbReference type="EMBL" id="SIXI01000002">
    <property type="protein sequence ID" value="TBO33018.1"/>
    <property type="molecule type" value="Genomic_DNA"/>
</dbReference>
<dbReference type="InterPro" id="IPR011330">
    <property type="entry name" value="Glyco_hydro/deAcase_b/a-brl"/>
</dbReference>
<dbReference type="SUPFAM" id="SSF88713">
    <property type="entry name" value="Glycoside hydrolase/deacetylase"/>
    <property type="match status" value="1"/>
</dbReference>
<evidence type="ECO:0000313" key="2">
    <source>
        <dbReference type="EMBL" id="TBO33018.1"/>
    </source>
</evidence>
<keyword evidence="3" id="KW-1185">Reference proteome</keyword>
<protein>
    <submittedName>
        <fullName evidence="2">Polysaccharide deacetylase family protein</fullName>
    </submittedName>
</protein>
<dbReference type="AlphaFoldDB" id="A0A4Q9H1J1"/>
<dbReference type="Gene3D" id="3.20.20.370">
    <property type="entry name" value="Glycoside hydrolase/deacetylase"/>
    <property type="match status" value="1"/>
</dbReference>
<sequence>MASGPARAACTQPVYLTFDTGHMGVAPLIDRVLDQAQVKATFFLANERTQPVGERPSGTSLDDHWAPWWKALARKGHDFGSHTWDHGIYRGMVEGQFKLVPTAGPNPGKPVLLDAQAYCAELARPAQRFEQMTGQRMRAIFRAPGGKTSPALLAAVQRCGWHHVPWTDAGFLGDELPSDRYPNDRLLKQALQRVRAGDILLAHLGIWSRQDAWAPAVLQPLIQGLKAKGLCFATLRDHPQYRMVGPVPSP</sequence>
<dbReference type="GO" id="GO:0005975">
    <property type="term" value="P:carbohydrate metabolic process"/>
    <property type="evidence" value="ECO:0007669"/>
    <property type="project" value="InterPro"/>
</dbReference>
<dbReference type="PROSITE" id="PS51677">
    <property type="entry name" value="NODB"/>
    <property type="match status" value="1"/>
</dbReference>
<accession>A0A4Q9H1J1</accession>
<feature type="domain" description="NodB homology" evidence="1">
    <location>
        <begin position="12"/>
        <end position="233"/>
    </location>
</feature>
<dbReference type="OrthoDB" id="9812065at2"/>
<evidence type="ECO:0000313" key="3">
    <source>
        <dbReference type="Proteomes" id="UP000292120"/>
    </source>
</evidence>
<name>A0A4Q9H1J1_9BURK</name>
<dbReference type="PANTHER" id="PTHR10587">
    <property type="entry name" value="GLYCOSYL TRANSFERASE-RELATED"/>
    <property type="match status" value="1"/>
</dbReference>